<dbReference type="OMA" id="CKLIIDW"/>
<evidence type="ECO:0000313" key="18">
    <source>
        <dbReference type="EMBL" id="GAO47109.1"/>
    </source>
</evidence>
<dbReference type="OrthoDB" id="614844at2759"/>
<keyword evidence="8" id="KW-0256">Endoplasmic reticulum</keyword>
<comment type="subcellular location">
    <subcellularLocation>
        <location evidence="1">Endoplasmic reticulum membrane</location>
        <topology evidence="1">Single-pass membrane protein</topology>
    </subcellularLocation>
</comment>
<evidence type="ECO:0000256" key="8">
    <source>
        <dbReference type="ARBA" id="ARBA00022824"/>
    </source>
</evidence>
<evidence type="ECO:0000256" key="5">
    <source>
        <dbReference type="ARBA" id="ARBA00022676"/>
    </source>
</evidence>
<evidence type="ECO:0000256" key="11">
    <source>
        <dbReference type="ARBA" id="ARBA00024899"/>
    </source>
</evidence>
<comment type="function">
    <text evidence="11">Participates in the formation of the lipid-linked precursor oligosaccharide for N-glycosylation. Involved in assembling the dolichol-pyrophosphate-GlcNAc(2)-Man(5) intermediate on the cytoplasmic surface of the ER.</text>
</comment>
<evidence type="ECO:0000256" key="9">
    <source>
        <dbReference type="ARBA" id="ARBA00022989"/>
    </source>
</evidence>
<dbReference type="Proteomes" id="UP000033140">
    <property type="component" value="Unassembled WGS sequence"/>
</dbReference>
<name>A0A0E9NB93_SAICN</name>
<evidence type="ECO:0000256" key="12">
    <source>
        <dbReference type="ARBA" id="ARBA00031434"/>
    </source>
</evidence>
<evidence type="ECO:0000256" key="10">
    <source>
        <dbReference type="ARBA" id="ARBA00023136"/>
    </source>
</evidence>
<dbReference type="AlphaFoldDB" id="A0A0E9NB93"/>
<comment type="catalytic activity">
    <reaction evidence="15">
        <text>an N,N'-diacetylchitobiosyl-diphospho-di-trans,poly-cis-dolichol + GDP-alpha-D-mannose = a beta-D-Man-(1-&gt;4)-beta-D-GlcNAc-(1-&gt;4)-alpha-D-GlcNAc-diphospho-di-trans,poly-cis-dolichol + GDP + H(+)</text>
        <dbReference type="Rhea" id="RHEA:13865"/>
        <dbReference type="Rhea" id="RHEA-COMP:19510"/>
        <dbReference type="Rhea" id="RHEA-COMP:19511"/>
        <dbReference type="ChEBI" id="CHEBI:15378"/>
        <dbReference type="ChEBI" id="CHEBI:57269"/>
        <dbReference type="ChEBI" id="CHEBI:57527"/>
        <dbReference type="ChEBI" id="CHEBI:58189"/>
        <dbReference type="ChEBI" id="CHEBI:58472"/>
        <dbReference type="EC" id="2.4.1.142"/>
    </reaction>
    <physiologicalReaction direction="left-to-right" evidence="15">
        <dbReference type="Rhea" id="RHEA:13866"/>
    </physiologicalReaction>
</comment>
<evidence type="ECO:0000256" key="14">
    <source>
        <dbReference type="ARBA" id="ARBA00033088"/>
    </source>
</evidence>
<dbReference type="GO" id="GO:0005789">
    <property type="term" value="C:endoplasmic reticulum membrane"/>
    <property type="evidence" value="ECO:0007669"/>
    <property type="project" value="UniProtKB-SubCell"/>
</dbReference>
<dbReference type="RefSeq" id="XP_019026389.1">
    <property type="nucleotide sequence ID" value="XM_019171553.1"/>
</dbReference>
<keyword evidence="9" id="KW-1133">Transmembrane helix</keyword>
<evidence type="ECO:0000256" key="3">
    <source>
        <dbReference type="ARBA" id="ARBA00012611"/>
    </source>
</evidence>
<keyword evidence="10" id="KW-0472">Membrane</keyword>
<feature type="domain" description="Glycosyl transferase family 1" evidence="16">
    <location>
        <begin position="258"/>
        <end position="420"/>
    </location>
</feature>
<dbReference type="CDD" id="cd03816">
    <property type="entry name" value="GT33_ALG1-like"/>
    <property type="match status" value="1"/>
</dbReference>
<dbReference type="InterPro" id="IPR028098">
    <property type="entry name" value="Glyco_trans_4-like_N"/>
</dbReference>
<evidence type="ECO:0000313" key="19">
    <source>
        <dbReference type="Proteomes" id="UP000033140"/>
    </source>
</evidence>
<evidence type="ECO:0000256" key="1">
    <source>
        <dbReference type="ARBA" id="ARBA00004389"/>
    </source>
</evidence>
<keyword evidence="6" id="KW-0808">Transferase</keyword>
<comment type="caution">
    <text evidence="18">The sequence shown here is derived from an EMBL/GenBank/DDBJ whole genome shotgun (WGS) entry which is preliminary data.</text>
</comment>
<keyword evidence="7" id="KW-0812">Transmembrane</keyword>
<dbReference type="Gene3D" id="3.40.50.2000">
    <property type="entry name" value="Glycogen Phosphorylase B"/>
    <property type="match status" value="1"/>
</dbReference>
<dbReference type="Pfam" id="PF13579">
    <property type="entry name" value="Glyco_trans_4_4"/>
    <property type="match status" value="1"/>
</dbReference>
<proteinExistence type="predicted"/>
<reference evidence="18 19" key="1">
    <citation type="journal article" date="2011" name="J. Gen. Appl. Microbiol.">
        <title>Draft genome sequencing of the enigmatic yeast Saitoella complicata.</title>
        <authorList>
            <person name="Nishida H."/>
            <person name="Hamamoto M."/>
            <person name="Sugiyama J."/>
        </authorList>
    </citation>
    <scope>NUCLEOTIDE SEQUENCE [LARGE SCALE GENOMIC DNA]</scope>
    <source>
        <strain evidence="18 19">NRRL Y-17804</strain>
    </source>
</reference>
<dbReference type="EC" id="2.4.1.142" evidence="3"/>
<dbReference type="PANTHER" id="PTHR13036">
    <property type="entry name" value="BETA1,4 MANNOSYLTRANSFERASE"/>
    <property type="match status" value="1"/>
</dbReference>
<gene>
    <name evidence="18" type="ORF">G7K_1321-t1</name>
</gene>
<dbReference type="STRING" id="698492.A0A0E9NB93"/>
<dbReference type="SUPFAM" id="SSF53756">
    <property type="entry name" value="UDP-Glycosyltransferase/glycogen phosphorylase"/>
    <property type="match status" value="1"/>
</dbReference>
<feature type="domain" description="Glycosyltransferase subfamily 4-like N-terminal" evidence="17">
    <location>
        <begin position="49"/>
        <end position="219"/>
    </location>
</feature>
<accession>A0A0E9NB93</accession>
<evidence type="ECO:0000256" key="7">
    <source>
        <dbReference type="ARBA" id="ARBA00022692"/>
    </source>
</evidence>
<organism evidence="18 19">
    <name type="scientific">Saitoella complicata (strain BCRC 22490 / CBS 7301 / JCM 7358 / NBRC 10748 / NRRL Y-17804)</name>
    <dbReference type="NCBI Taxonomy" id="698492"/>
    <lineage>
        <taxon>Eukaryota</taxon>
        <taxon>Fungi</taxon>
        <taxon>Dikarya</taxon>
        <taxon>Ascomycota</taxon>
        <taxon>Taphrinomycotina</taxon>
        <taxon>Taphrinomycotina incertae sedis</taxon>
        <taxon>Saitoella</taxon>
    </lineage>
</organism>
<evidence type="ECO:0000256" key="2">
    <source>
        <dbReference type="ARBA" id="ARBA00004922"/>
    </source>
</evidence>
<evidence type="ECO:0000256" key="15">
    <source>
        <dbReference type="ARBA" id="ARBA00045071"/>
    </source>
</evidence>
<evidence type="ECO:0000259" key="17">
    <source>
        <dbReference type="Pfam" id="PF13579"/>
    </source>
</evidence>
<protein>
    <recommendedName>
        <fullName evidence="4">Chitobiosyldiphosphodolichol beta-mannosyltransferase</fullName>
        <ecNumber evidence="3">2.4.1.142</ecNumber>
    </recommendedName>
    <alternativeName>
        <fullName evidence="13">Beta-1,4-mannosyltransferase</fullName>
    </alternativeName>
    <alternativeName>
        <fullName evidence="14">GDP-Man:GlcNAc2-PP-dolichol mannosyltransferase</fullName>
    </alternativeName>
    <alternativeName>
        <fullName evidence="12">GDP-mannose-dolichol diphosphochitobiose mannosyltransferase</fullName>
    </alternativeName>
</protein>
<dbReference type="Pfam" id="PF00534">
    <property type="entry name" value="Glycos_transf_1"/>
    <property type="match status" value="1"/>
</dbReference>
<reference evidence="18 19" key="3">
    <citation type="journal article" date="2015" name="Genome Announc.">
        <title>Draft Genome Sequence of the Archiascomycetous Yeast Saitoella complicata.</title>
        <authorList>
            <person name="Yamauchi K."/>
            <person name="Kondo S."/>
            <person name="Hamamoto M."/>
            <person name="Takahashi Y."/>
            <person name="Ogura Y."/>
            <person name="Hayashi T."/>
            <person name="Nishida H."/>
        </authorList>
    </citation>
    <scope>NUCLEOTIDE SEQUENCE [LARGE SCALE GENOMIC DNA]</scope>
    <source>
        <strain evidence="18 19">NRRL Y-17804</strain>
    </source>
</reference>
<dbReference type="EMBL" id="BACD03000007">
    <property type="protein sequence ID" value="GAO47109.1"/>
    <property type="molecule type" value="Genomic_DNA"/>
</dbReference>
<dbReference type="InterPro" id="IPR026051">
    <property type="entry name" value="ALG1-like"/>
</dbReference>
<keyword evidence="19" id="KW-1185">Reference proteome</keyword>
<evidence type="ECO:0000256" key="4">
    <source>
        <dbReference type="ARBA" id="ARBA00015841"/>
    </source>
</evidence>
<sequence>MHPALWCIAVGGGLLLLAAAMKLVPTRYKKLIGKLGAKRVAVLVAGDVGHSPRMANHALSLAHAGYYVDLIGFGGSQPHPDVLAETKIKIRIVASAPSFLNTGSKLLFPILAPVKVGIQIGSIFTMLCYVIDPPSHILVQNPPSLPTLLVARIACWLRGSRLVIDWHNFGYTILGLKLGKNHPLVRISEWYERFFGKLAHAHFTVTDAMAIFLKESWGIKGPMYPLHDRPAAHFQPLPSQSARHEFLSQNTKTKHYDFSDTRLLISSTSWTPDEDFSILLEALKRYDASPNPKLPQILAIITGKGPQKAMYEQKIMEMNLKYVKIQTVWLKAEDYPKLLAAADLGVCLHMSSSGLDLPMKVVDMFGCGVPVCAMDFKALPELVRDGQNGVVFKTSEELAGQLERLFGDETELARLRKGAEAEGKTRWEEEWNKNAAPVFLQH</sequence>
<evidence type="ECO:0000256" key="6">
    <source>
        <dbReference type="ARBA" id="ARBA00022679"/>
    </source>
</evidence>
<comment type="pathway">
    <text evidence="2">Protein modification; protein glycosylation.</text>
</comment>
<dbReference type="PANTHER" id="PTHR13036:SF0">
    <property type="entry name" value="CHITOBIOSYLDIPHOSPHODOLICHOL BETA-MANNOSYLTRANSFERASE"/>
    <property type="match status" value="1"/>
</dbReference>
<dbReference type="InterPro" id="IPR001296">
    <property type="entry name" value="Glyco_trans_1"/>
</dbReference>
<evidence type="ECO:0000259" key="16">
    <source>
        <dbReference type="Pfam" id="PF00534"/>
    </source>
</evidence>
<reference evidence="18 19" key="2">
    <citation type="journal article" date="2014" name="J. Gen. Appl. Microbiol.">
        <title>The early diverging ascomycetous budding yeast Saitoella complicata has three histone deacetylases belonging to the Clr6, Hos2, and Rpd3 lineages.</title>
        <authorList>
            <person name="Nishida H."/>
            <person name="Matsumoto T."/>
            <person name="Kondo S."/>
            <person name="Hamamoto M."/>
            <person name="Yoshikawa H."/>
        </authorList>
    </citation>
    <scope>NUCLEOTIDE SEQUENCE [LARGE SCALE GENOMIC DNA]</scope>
    <source>
        <strain evidence="18 19">NRRL Y-17804</strain>
    </source>
</reference>
<dbReference type="GO" id="GO:0004578">
    <property type="term" value="F:chitobiosyldiphosphodolichol beta-mannosyltransferase activity"/>
    <property type="evidence" value="ECO:0007669"/>
    <property type="project" value="UniProtKB-EC"/>
</dbReference>
<evidence type="ECO:0000256" key="13">
    <source>
        <dbReference type="ARBA" id="ARBA00031566"/>
    </source>
</evidence>
<keyword evidence="5" id="KW-0328">Glycosyltransferase</keyword>